<organism evidence="3 4">
    <name type="scientific">Bifidobacterium pullorum subsp. gallinarum</name>
    <dbReference type="NCBI Taxonomy" id="78344"/>
    <lineage>
        <taxon>Bacteria</taxon>
        <taxon>Bacillati</taxon>
        <taxon>Actinomycetota</taxon>
        <taxon>Actinomycetes</taxon>
        <taxon>Bifidobacteriales</taxon>
        <taxon>Bifidobacteriaceae</taxon>
        <taxon>Bifidobacterium</taxon>
    </lineage>
</organism>
<gene>
    <name evidence="3" type="ORF">BIGA_0694</name>
</gene>
<name>A0A087AR58_9BIFI</name>
<evidence type="ECO:0000256" key="1">
    <source>
        <dbReference type="ARBA" id="ARBA00006479"/>
    </source>
</evidence>
<keyword evidence="4" id="KW-1185">Reference proteome</keyword>
<dbReference type="Pfam" id="PF00480">
    <property type="entry name" value="ROK"/>
    <property type="match status" value="1"/>
</dbReference>
<protein>
    <submittedName>
        <fullName evidence="3">ROK family protein</fullName>
        <ecNumber evidence="3">2.7.1.2</ecNumber>
    </submittedName>
</protein>
<reference evidence="3 4" key="1">
    <citation type="submission" date="2014-03" db="EMBL/GenBank/DDBJ databases">
        <title>Genomics of Bifidobacteria.</title>
        <authorList>
            <person name="Ventura M."/>
            <person name="Milani C."/>
            <person name="Lugli G.A."/>
        </authorList>
    </citation>
    <scope>NUCLEOTIDE SEQUENCE [LARGE SCALE GENOMIC DNA]</scope>
    <source>
        <strain evidence="3 4">LMG 11586</strain>
    </source>
</reference>
<dbReference type="OrthoDB" id="9810372at2"/>
<dbReference type="PANTHER" id="PTHR18964">
    <property type="entry name" value="ROK (REPRESSOR, ORF, KINASE) FAMILY"/>
    <property type="match status" value="1"/>
</dbReference>
<dbReference type="InterPro" id="IPR043129">
    <property type="entry name" value="ATPase_NBD"/>
</dbReference>
<dbReference type="GO" id="GO:0004340">
    <property type="term" value="F:glucokinase activity"/>
    <property type="evidence" value="ECO:0007669"/>
    <property type="project" value="UniProtKB-EC"/>
</dbReference>
<dbReference type="InterPro" id="IPR036390">
    <property type="entry name" value="WH_DNA-bd_sf"/>
</dbReference>
<dbReference type="AlphaFoldDB" id="A0A087AR58"/>
<dbReference type="EC" id="2.7.1.2" evidence="3"/>
<comment type="caution">
    <text evidence="3">The sequence shown here is derived from an EMBL/GenBank/DDBJ whole genome shotgun (WGS) entry which is preliminary data.</text>
</comment>
<evidence type="ECO:0000313" key="3">
    <source>
        <dbReference type="EMBL" id="KFI61258.1"/>
    </source>
</evidence>
<dbReference type="Proteomes" id="UP000029046">
    <property type="component" value="Unassembled WGS sequence"/>
</dbReference>
<evidence type="ECO:0000256" key="2">
    <source>
        <dbReference type="SAM" id="MobiDB-lite"/>
    </source>
</evidence>
<dbReference type="eggNOG" id="COG1940">
    <property type="taxonomic scope" value="Bacteria"/>
</dbReference>
<accession>A0A087AR58</accession>
<proteinExistence type="inferred from homology"/>
<comment type="similarity">
    <text evidence="1">Belongs to the ROK (NagC/XylR) family.</text>
</comment>
<keyword evidence="3" id="KW-0808">Transferase</keyword>
<sequence>MNPSTPPVAFLAPGHTSKADPSDVRRNNRALIFGLLFPATELSRAQIGRRTGLSRVAVSDVVGSMLDEGLIREGGLAHNPGKGKRGTLLGIDTQRLHIVSIDLSQSRFIQGAVTDLLGTILYRSELALGAEDTIAIDDIEQLAAQLMDHTDHVIGIGVAAPGVIVDGTVRRSTALGWHDVDLRTPLEQRFAVPVSVDNDSTSGMLAERFFGQGGPNLMFVWFRRGIGTSVLIDDVPVVGENHAGGEIGHISIDPEGPPCPCGKRGCLERLISSQVLEARMRDHPESRQTILEQAGVHLANALAMPAGMLDITDICVYGPPDIVNSDFINAAQRYLDQTTASSFHAQTRIRRCEIGSDIAIRGESTAVLRDYLAR</sequence>
<dbReference type="Gene3D" id="3.30.420.40">
    <property type="match status" value="2"/>
</dbReference>
<dbReference type="RefSeq" id="WP_033507559.1">
    <property type="nucleotide sequence ID" value="NZ_JGYX01000002.1"/>
</dbReference>
<dbReference type="PANTHER" id="PTHR18964:SF149">
    <property type="entry name" value="BIFUNCTIONAL UDP-N-ACETYLGLUCOSAMINE 2-EPIMERASE_N-ACETYLMANNOSAMINE KINASE"/>
    <property type="match status" value="1"/>
</dbReference>
<evidence type="ECO:0000313" key="4">
    <source>
        <dbReference type="Proteomes" id="UP000029046"/>
    </source>
</evidence>
<dbReference type="SUPFAM" id="SSF46785">
    <property type="entry name" value="Winged helix' DNA-binding domain"/>
    <property type="match status" value="1"/>
</dbReference>
<dbReference type="InterPro" id="IPR000600">
    <property type="entry name" value="ROK"/>
</dbReference>
<feature type="region of interest" description="Disordered" evidence="2">
    <location>
        <begin position="1"/>
        <end position="23"/>
    </location>
</feature>
<dbReference type="EMBL" id="JGYX01000002">
    <property type="protein sequence ID" value="KFI61258.1"/>
    <property type="molecule type" value="Genomic_DNA"/>
</dbReference>
<dbReference type="InterPro" id="IPR036388">
    <property type="entry name" value="WH-like_DNA-bd_sf"/>
</dbReference>
<dbReference type="SUPFAM" id="SSF53067">
    <property type="entry name" value="Actin-like ATPase domain"/>
    <property type="match status" value="1"/>
</dbReference>
<dbReference type="Gene3D" id="1.10.10.10">
    <property type="entry name" value="Winged helix-like DNA-binding domain superfamily/Winged helix DNA-binding domain"/>
    <property type="match status" value="1"/>
</dbReference>